<dbReference type="FunFam" id="3.40.50.720:FF:000203">
    <property type="entry name" value="D-3-phosphoglycerate dehydrogenase (SerA)"/>
    <property type="match status" value="1"/>
</dbReference>
<dbReference type="InterPro" id="IPR006140">
    <property type="entry name" value="D-isomer_DH_NAD-bd"/>
</dbReference>
<dbReference type="InterPro" id="IPR029752">
    <property type="entry name" value="D-isomer_DH_CS1"/>
</dbReference>
<dbReference type="PANTHER" id="PTHR43761:SF1">
    <property type="entry name" value="D-ISOMER SPECIFIC 2-HYDROXYACID DEHYDROGENASE CATALYTIC DOMAIN-CONTAINING PROTEIN-RELATED"/>
    <property type="match status" value="1"/>
</dbReference>
<accession>A0A1M6FSE1</accession>
<dbReference type="SUPFAM" id="SSF51735">
    <property type="entry name" value="NAD(P)-binding Rossmann-fold domains"/>
    <property type="match status" value="1"/>
</dbReference>
<evidence type="ECO:0000256" key="3">
    <source>
        <dbReference type="ARBA" id="ARBA00023027"/>
    </source>
</evidence>
<organism evidence="7 8">
    <name type="scientific">Parasporobacterium paucivorans DSM 15970</name>
    <dbReference type="NCBI Taxonomy" id="1122934"/>
    <lineage>
        <taxon>Bacteria</taxon>
        <taxon>Bacillati</taxon>
        <taxon>Bacillota</taxon>
        <taxon>Clostridia</taxon>
        <taxon>Lachnospirales</taxon>
        <taxon>Lachnospiraceae</taxon>
        <taxon>Parasporobacterium</taxon>
    </lineage>
</organism>
<proteinExistence type="inferred from homology"/>
<evidence type="ECO:0000256" key="4">
    <source>
        <dbReference type="RuleBase" id="RU003719"/>
    </source>
</evidence>
<protein>
    <submittedName>
        <fullName evidence="7">Glycerate dehydrogenase</fullName>
    </submittedName>
</protein>
<dbReference type="SUPFAM" id="SSF52283">
    <property type="entry name" value="Formate/glycerate dehydrogenase catalytic domain-like"/>
    <property type="match status" value="1"/>
</dbReference>
<dbReference type="PANTHER" id="PTHR43761">
    <property type="entry name" value="D-ISOMER SPECIFIC 2-HYDROXYACID DEHYDROGENASE FAMILY PROTEIN (AFU_ORTHOLOGUE AFUA_1G13630)"/>
    <property type="match status" value="1"/>
</dbReference>
<dbReference type="STRING" id="1122934.SAMN02745691_01186"/>
<sequence length="315" mass="34546">MKIVILDTCTITNGDVSLQEIETAGQTSYYDILSKEEIINVSKEADAIICNKANIDEEIMSRCLNLKYVGVFATGYNNIDLLAASRHGISVANVPGYSTDSVAMLAFAMILEFATSFSRYNESVHNGDWVRSRQFSYFSYPISELAGKTLGIYGFGNIGRKMAEIGRAFGMNIIAYSKSRKTSDFVRFVSEEEIFSLPDYLSLHCPLTSETANLVNANTLSQMKSSAFLINTCRGGVITEEDLVNALNNGIIAGAGIDVLETEPMKENHPYLAAKNCLITPHIGWAAIESRERLIALVAENVKSFFAGNPINIVN</sequence>
<feature type="domain" description="D-isomer specific 2-hydroxyacid dehydrogenase catalytic" evidence="5">
    <location>
        <begin position="16"/>
        <end position="315"/>
    </location>
</feature>
<evidence type="ECO:0000313" key="8">
    <source>
        <dbReference type="Proteomes" id="UP000184342"/>
    </source>
</evidence>
<comment type="similarity">
    <text evidence="1 4">Belongs to the D-isomer specific 2-hydroxyacid dehydrogenase family.</text>
</comment>
<dbReference type="Proteomes" id="UP000184342">
    <property type="component" value="Unassembled WGS sequence"/>
</dbReference>
<feature type="domain" description="D-isomer specific 2-hydroxyacid dehydrogenase NAD-binding" evidence="6">
    <location>
        <begin position="107"/>
        <end position="284"/>
    </location>
</feature>
<dbReference type="InterPro" id="IPR050418">
    <property type="entry name" value="D-iso_2-hydroxyacid_DH_PdxB"/>
</dbReference>
<dbReference type="InterPro" id="IPR006139">
    <property type="entry name" value="D-isomer_2_OHA_DH_cat_dom"/>
</dbReference>
<dbReference type="Pfam" id="PF02826">
    <property type="entry name" value="2-Hacid_dh_C"/>
    <property type="match status" value="1"/>
</dbReference>
<dbReference type="EMBL" id="FQYT01000010">
    <property type="protein sequence ID" value="SHJ00583.1"/>
    <property type="molecule type" value="Genomic_DNA"/>
</dbReference>
<keyword evidence="3" id="KW-0520">NAD</keyword>
<evidence type="ECO:0000313" key="7">
    <source>
        <dbReference type="EMBL" id="SHJ00583.1"/>
    </source>
</evidence>
<dbReference type="Pfam" id="PF00389">
    <property type="entry name" value="2-Hacid_dh"/>
    <property type="match status" value="1"/>
</dbReference>
<gene>
    <name evidence="7" type="ORF">SAMN02745691_01186</name>
</gene>
<keyword evidence="2 4" id="KW-0560">Oxidoreductase</keyword>
<evidence type="ECO:0000259" key="5">
    <source>
        <dbReference type="Pfam" id="PF00389"/>
    </source>
</evidence>
<dbReference type="InterPro" id="IPR036291">
    <property type="entry name" value="NAD(P)-bd_dom_sf"/>
</dbReference>
<evidence type="ECO:0000259" key="6">
    <source>
        <dbReference type="Pfam" id="PF02826"/>
    </source>
</evidence>
<dbReference type="OrthoDB" id="9805416at2"/>
<dbReference type="GO" id="GO:0016616">
    <property type="term" value="F:oxidoreductase activity, acting on the CH-OH group of donors, NAD or NADP as acceptor"/>
    <property type="evidence" value="ECO:0007669"/>
    <property type="project" value="InterPro"/>
</dbReference>
<reference evidence="7 8" key="1">
    <citation type="submission" date="2016-11" db="EMBL/GenBank/DDBJ databases">
        <authorList>
            <person name="Jaros S."/>
            <person name="Januszkiewicz K."/>
            <person name="Wedrychowicz H."/>
        </authorList>
    </citation>
    <scope>NUCLEOTIDE SEQUENCE [LARGE SCALE GENOMIC DNA]</scope>
    <source>
        <strain evidence="7 8">DSM 15970</strain>
    </source>
</reference>
<evidence type="ECO:0000256" key="1">
    <source>
        <dbReference type="ARBA" id="ARBA00005854"/>
    </source>
</evidence>
<dbReference type="AlphaFoldDB" id="A0A1M6FSE1"/>
<evidence type="ECO:0000256" key="2">
    <source>
        <dbReference type="ARBA" id="ARBA00023002"/>
    </source>
</evidence>
<dbReference type="GO" id="GO:0051287">
    <property type="term" value="F:NAD binding"/>
    <property type="evidence" value="ECO:0007669"/>
    <property type="project" value="InterPro"/>
</dbReference>
<keyword evidence="8" id="KW-1185">Reference proteome</keyword>
<dbReference type="PROSITE" id="PS00065">
    <property type="entry name" value="D_2_HYDROXYACID_DH_1"/>
    <property type="match status" value="1"/>
</dbReference>
<dbReference type="RefSeq" id="WP_073993439.1">
    <property type="nucleotide sequence ID" value="NZ_FQYT01000010.1"/>
</dbReference>
<dbReference type="Gene3D" id="3.40.50.720">
    <property type="entry name" value="NAD(P)-binding Rossmann-like Domain"/>
    <property type="match status" value="2"/>
</dbReference>
<dbReference type="CDD" id="cd12162">
    <property type="entry name" value="2-Hacid_dh_4"/>
    <property type="match status" value="1"/>
</dbReference>
<name>A0A1M6FSE1_9FIRM</name>